<dbReference type="GO" id="GO:0016301">
    <property type="term" value="F:kinase activity"/>
    <property type="evidence" value="ECO:0007669"/>
    <property type="project" value="UniProtKB-KW"/>
</dbReference>
<proteinExistence type="predicted"/>
<dbReference type="RefSeq" id="WP_182844711.1">
    <property type="nucleotide sequence ID" value="NZ_BAAALP010000032.1"/>
</dbReference>
<reference evidence="2 3" key="1">
    <citation type="submission" date="2020-08" db="EMBL/GenBank/DDBJ databases">
        <title>Genomic Encyclopedia of Type Strains, Phase IV (KMG-IV): sequencing the most valuable type-strain genomes for metagenomic binning, comparative biology and taxonomic classification.</title>
        <authorList>
            <person name="Goeker M."/>
        </authorList>
    </citation>
    <scope>NUCLEOTIDE SEQUENCE [LARGE SCALE GENOMIC DNA]</scope>
    <source>
        <strain evidence="2 3">DSM 44197</strain>
    </source>
</reference>
<dbReference type="Gene3D" id="3.90.1200.10">
    <property type="match status" value="1"/>
</dbReference>
<dbReference type="AlphaFoldDB" id="A0A7W3QMB7"/>
<keyword evidence="2" id="KW-0418">Kinase</keyword>
<protein>
    <submittedName>
        <fullName evidence="2">Aminoglycoside phosphotransferase (APT) family kinase protein</fullName>
    </submittedName>
</protein>
<dbReference type="Gene3D" id="3.30.200.20">
    <property type="entry name" value="Phosphorylase Kinase, domain 1"/>
    <property type="match status" value="1"/>
</dbReference>
<evidence type="ECO:0000313" key="3">
    <source>
        <dbReference type="Proteomes" id="UP000572680"/>
    </source>
</evidence>
<dbReference type="InterPro" id="IPR011009">
    <property type="entry name" value="Kinase-like_dom_sf"/>
</dbReference>
<sequence>MNAEWAPERETTPAQAAALVGARFPRLRGVPARPLATGWDNTVFQVGDRLFRFPRRAVAVPGVEREIAVLPALAGRLPLPVPVPDLVGEPSPEFPWPFWGARMIPGRELADSGLPQDRRARAAADAGAFLRALHAPDLAAELGDRLPYDPIRRGVPSERAARAAERLGRLARRGAWERDRAVEALLDAARTMPEPSGPAVVSHGDLHVRHLLVDGEGRACGVIDWGDLCLADPAVDLSLAYGGFAGPARRAFLEAYGPVAREREDAARVLAVMLCAALAEYAAATGRAALLRESLAGIGRAARD</sequence>
<dbReference type="InterPro" id="IPR002575">
    <property type="entry name" value="Aminoglycoside_PTrfase"/>
</dbReference>
<evidence type="ECO:0000259" key="1">
    <source>
        <dbReference type="Pfam" id="PF01636"/>
    </source>
</evidence>
<name>A0A7W3QMB7_ACTNM</name>
<dbReference type="EMBL" id="JACJIA010000005">
    <property type="protein sequence ID" value="MBA8952405.1"/>
    <property type="molecule type" value="Genomic_DNA"/>
</dbReference>
<keyword evidence="2" id="KW-0808">Transferase</keyword>
<feature type="domain" description="Aminoglycoside phosphotransferase" evidence="1">
    <location>
        <begin position="32"/>
        <end position="257"/>
    </location>
</feature>
<dbReference type="PANTHER" id="PTHR21310">
    <property type="entry name" value="AMINOGLYCOSIDE PHOSPHOTRANSFERASE-RELATED-RELATED"/>
    <property type="match status" value="1"/>
</dbReference>
<dbReference type="Pfam" id="PF01636">
    <property type="entry name" value="APH"/>
    <property type="match status" value="1"/>
</dbReference>
<dbReference type="PANTHER" id="PTHR21310:SF42">
    <property type="entry name" value="BIFUNCTIONAL AAC_APH"/>
    <property type="match status" value="1"/>
</dbReference>
<dbReference type="InterPro" id="IPR051678">
    <property type="entry name" value="AGP_Transferase"/>
</dbReference>
<dbReference type="SUPFAM" id="SSF56112">
    <property type="entry name" value="Protein kinase-like (PK-like)"/>
    <property type="match status" value="1"/>
</dbReference>
<keyword evidence="3" id="KW-1185">Reference proteome</keyword>
<organism evidence="2 3">
    <name type="scientific">Actinomadura namibiensis</name>
    <dbReference type="NCBI Taxonomy" id="182080"/>
    <lineage>
        <taxon>Bacteria</taxon>
        <taxon>Bacillati</taxon>
        <taxon>Actinomycetota</taxon>
        <taxon>Actinomycetes</taxon>
        <taxon>Streptosporangiales</taxon>
        <taxon>Thermomonosporaceae</taxon>
        <taxon>Actinomadura</taxon>
    </lineage>
</organism>
<evidence type="ECO:0000313" key="2">
    <source>
        <dbReference type="EMBL" id="MBA8952405.1"/>
    </source>
</evidence>
<dbReference type="Proteomes" id="UP000572680">
    <property type="component" value="Unassembled WGS sequence"/>
</dbReference>
<comment type="caution">
    <text evidence="2">The sequence shown here is derived from an EMBL/GenBank/DDBJ whole genome shotgun (WGS) entry which is preliminary data.</text>
</comment>
<accession>A0A7W3QMB7</accession>
<gene>
    <name evidence="2" type="ORF">HNR61_004051</name>
</gene>